<keyword evidence="2" id="KW-1185">Reference proteome</keyword>
<accession>A0A1E3QWV3</accession>
<proteinExistence type="predicted"/>
<gene>
    <name evidence="1" type="ORF">BABINDRAFT_158814</name>
</gene>
<name>A0A1E3QWV3_9ASCO</name>
<dbReference type="RefSeq" id="XP_018987491.1">
    <property type="nucleotide sequence ID" value="XM_019127298.1"/>
</dbReference>
<evidence type="ECO:0000313" key="2">
    <source>
        <dbReference type="Proteomes" id="UP000094336"/>
    </source>
</evidence>
<dbReference type="AlphaFoldDB" id="A0A1E3QWV3"/>
<reference evidence="2" key="1">
    <citation type="submission" date="2016-05" db="EMBL/GenBank/DDBJ databases">
        <title>Comparative genomics of biotechnologically important yeasts.</title>
        <authorList>
            <consortium name="DOE Joint Genome Institute"/>
            <person name="Riley R."/>
            <person name="Haridas S."/>
            <person name="Wolfe K.H."/>
            <person name="Lopes M.R."/>
            <person name="Hittinger C.T."/>
            <person name="Goker M."/>
            <person name="Salamov A."/>
            <person name="Wisecaver J."/>
            <person name="Long T.M."/>
            <person name="Aerts A.L."/>
            <person name="Barry K."/>
            <person name="Choi C."/>
            <person name="Clum A."/>
            <person name="Coughlan A.Y."/>
            <person name="Deshpande S."/>
            <person name="Douglass A.P."/>
            <person name="Hanson S.J."/>
            <person name="Klenk H.-P."/>
            <person name="Labutti K."/>
            <person name="Lapidus A."/>
            <person name="Lindquist E."/>
            <person name="Lipzen A."/>
            <person name="Meier-Kolthoff J.P."/>
            <person name="Ohm R.A."/>
            <person name="Otillar R.P."/>
            <person name="Pangilinan J."/>
            <person name="Peng Y."/>
            <person name="Rokas A."/>
            <person name="Rosa C.A."/>
            <person name="Scheuner C."/>
            <person name="Sibirny A.A."/>
            <person name="Slot J.C."/>
            <person name="Stielow J.B."/>
            <person name="Sun H."/>
            <person name="Kurtzman C.P."/>
            <person name="Blackwell M."/>
            <person name="Grigoriev I.V."/>
            <person name="Jeffries T.W."/>
        </authorList>
    </citation>
    <scope>NUCLEOTIDE SEQUENCE [LARGE SCALE GENOMIC DNA]</scope>
    <source>
        <strain evidence="2">NRRL Y-12698</strain>
    </source>
</reference>
<sequence length="51" mass="5661">MKFSPARCTNTLHEDSLESKCTQDVDAPGIKIDPRFATLSRTPAIRPTLVM</sequence>
<dbReference type="EMBL" id="KV454426">
    <property type="protein sequence ID" value="ODQ82163.1"/>
    <property type="molecule type" value="Genomic_DNA"/>
</dbReference>
<organism evidence="1 2">
    <name type="scientific">Babjeviella inositovora NRRL Y-12698</name>
    <dbReference type="NCBI Taxonomy" id="984486"/>
    <lineage>
        <taxon>Eukaryota</taxon>
        <taxon>Fungi</taxon>
        <taxon>Dikarya</taxon>
        <taxon>Ascomycota</taxon>
        <taxon>Saccharomycotina</taxon>
        <taxon>Pichiomycetes</taxon>
        <taxon>Serinales incertae sedis</taxon>
        <taxon>Babjeviella</taxon>
    </lineage>
</organism>
<evidence type="ECO:0000313" key="1">
    <source>
        <dbReference type="EMBL" id="ODQ82163.1"/>
    </source>
</evidence>
<dbReference type="Proteomes" id="UP000094336">
    <property type="component" value="Unassembled WGS sequence"/>
</dbReference>
<dbReference type="GeneID" id="30145151"/>
<protein>
    <submittedName>
        <fullName evidence="1">Uncharacterized protein</fullName>
    </submittedName>
</protein>